<name>A0AAI8UUQ3_BEMTA</name>
<protein>
    <submittedName>
        <fullName evidence="1">Uncharacterized protein</fullName>
    </submittedName>
</protein>
<organism evidence="1 2">
    <name type="scientific">Bemisia tabaci</name>
    <name type="common">Sweetpotato whitefly</name>
    <name type="synonym">Aleurodes tabaci</name>
    <dbReference type="NCBI Taxonomy" id="7038"/>
    <lineage>
        <taxon>Eukaryota</taxon>
        <taxon>Metazoa</taxon>
        <taxon>Ecdysozoa</taxon>
        <taxon>Arthropoda</taxon>
        <taxon>Hexapoda</taxon>
        <taxon>Insecta</taxon>
        <taxon>Pterygota</taxon>
        <taxon>Neoptera</taxon>
        <taxon>Paraneoptera</taxon>
        <taxon>Hemiptera</taxon>
        <taxon>Sternorrhyncha</taxon>
        <taxon>Aleyrodoidea</taxon>
        <taxon>Aleyrodidae</taxon>
        <taxon>Aleyrodinae</taxon>
        <taxon>Bemisia</taxon>
    </lineage>
</organism>
<evidence type="ECO:0000313" key="2">
    <source>
        <dbReference type="Proteomes" id="UP001152759"/>
    </source>
</evidence>
<proteinExistence type="predicted"/>
<sequence length="196" mass="22451">MAEACCDIQCFYSNNAYLIKELALTSLDGSIVEHYIFRAPFPFHDLDLKDQQTNAYLTRNKHCLNWYAGVVNYSQLPLILERIGREYAILYTKGKQKQDCLQNYVSRACLVVDLESRNCPSLLDLSVYPAARCYMNHPSCALTNCVRMREWMDADLNKGVGSLSISTSRSPDCAFETRSVNHPVYNNELFSREHGR</sequence>
<reference evidence="1" key="1">
    <citation type="submission" date="2021-12" db="EMBL/GenBank/DDBJ databases">
        <authorList>
            <person name="King R."/>
        </authorList>
    </citation>
    <scope>NUCLEOTIDE SEQUENCE</scope>
</reference>
<gene>
    <name evidence="1" type="ORF">BEMITA_LOCUS27</name>
</gene>
<keyword evidence="2" id="KW-1185">Reference proteome</keyword>
<accession>A0AAI8UUQ3</accession>
<comment type="caution">
    <text evidence="1">The sequence shown here is derived from an EMBL/GenBank/DDBJ whole genome shotgun (WGS) entry which is preliminary data.</text>
</comment>
<dbReference type="AlphaFoldDB" id="A0AAI8UUQ3"/>
<dbReference type="Proteomes" id="UP001152759">
    <property type="component" value="Unassembled WGS sequence"/>
</dbReference>
<dbReference type="EMBL" id="CAKKNF020000002">
    <property type="protein sequence ID" value="CAH0746860.1"/>
    <property type="molecule type" value="Genomic_DNA"/>
</dbReference>
<evidence type="ECO:0000313" key="1">
    <source>
        <dbReference type="EMBL" id="CAH0746860.1"/>
    </source>
</evidence>